<organism evidence="3 4">
    <name type="scientific">Bacteroides xylanisolvens</name>
    <dbReference type="NCBI Taxonomy" id="371601"/>
    <lineage>
        <taxon>Bacteria</taxon>
        <taxon>Pseudomonadati</taxon>
        <taxon>Bacteroidota</taxon>
        <taxon>Bacteroidia</taxon>
        <taxon>Bacteroidales</taxon>
        <taxon>Bacteroidaceae</taxon>
        <taxon>Bacteroides</taxon>
    </lineage>
</organism>
<evidence type="ECO:0000313" key="5">
    <source>
        <dbReference type="Proteomes" id="UP000474077"/>
    </source>
</evidence>
<dbReference type="EMBL" id="WDER01000022">
    <property type="protein sequence ID" value="KAB6083330.1"/>
    <property type="molecule type" value="Genomic_DNA"/>
</dbReference>
<name>A0A1Y4VC90_9BACE</name>
<dbReference type="RefSeq" id="WP_008025645.1">
    <property type="nucleotide sequence ID" value="NZ_JAASHA010000001.1"/>
</dbReference>
<evidence type="ECO:0000256" key="1">
    <source>
        <dbReference type="SAM" id="SignalP"/>
    </source>
</evidence>
<dbReference type="GO" id="GO:0016787">
    <property type="term" value="F:hydrolase activity"/>
    <property type="evidence" value="ECO:0007669"/>
    <property type="project" value="UniProtKB-KW"/>
</dbReference>
<feature type="signal peptide" evidence="1">
    <location>
        <begin position="1"/>
        <end position="26"/>
    </location>
</feature>
<protein>
    <submittedName>
        <fullName evidence="3">Glycosyl hydrolase</fullName>
    </submittedName>
</protein>
<dbReference type="AlphaFoldDB" id="A0A1Y4VC90"/>
<dbReference type="InterPro" id="IPR053169">
    <property type="entry name" value="MUG_Protein"/>
</dbReference>
<feature type="chain" id="PRO_5036312892" evidence="1">
    <location>
        <begin position="27"/>
        <end position="398"/>
    </location>
</feature>
<proteinExistence type="predicted"/>
<evidence type="ECO:0000313" key="3">
    <source>
        <dbReference type="EMBL" id="OUQ67691.1"/>
    </source>
</evidence>
<dbReference type="PANTHER" id="PTHR47791">
    <property type="entry name" value="MEIOTICALLY UP-REGULATED GENE 191 PROTEIN"/>
    <property type="match status" value="1"/>
</dbReference>
<dbReference type="Pfam" id="PF03663">
    <property type="entry name" value="Glyco_hydro_76"/>
    <property type="match status" value="1"/>
</dbReference>
<dbReference type="InterPro" id="IPR014512">
    <property type="entry name" value="O_gly_hydro"/>
</dbReference>
<reference evidence="2 5" key="3">
    <citation type="journal article" date="2019" name="Nat. Med.">
        <title>A library of human gut bacterial isolates paired with longitudinal multiomics data enables mechanistic microbiome research.</title>
        <authorList>
            <person name="Poyet M."/>
            <person name="Groussin M."/>
            <person name="Gibbons S.M."/>
            <person name="Avila-Pacheco J."/>
            <person name="Jiang X."/>
            <person name="Kearney S.M."/>
            <person name="Perrotta A.R."/>
            <person name="Berdy B."/>
            <person name="Zhao S."/>
            <person name="Lieberman T.D."/>
            <person name="Swanson P.K."/>
            <person name="Smith M."/>
            <person name="Roesemann S."/>
            <person name="Alexander J.E."/>
            <person name="Rich S.A."/>
            <person name="Livny J."/>
            <person name="Vlamakis H."/>
            <person name="Clish C."/>
            <person name="Bullock K."/>
            <person name="Deik A."/>
            <person name="Scott J."/>
            <person name="Pierce K.A."/>
            <person name="Xavier R.J."/>
            <person name="Alm E.J."/>
        </authorList>
    </citation>
    <scope>NUCLEOTIDE SEQUENCE [LARGE SCALE GENOMIC DNA]</scope>
    <source>
        <strain evidence="2 5">BIOML-A73</strain>
    </source>
</reference>
<dbReference type="InterPro" id="IPR005198">
    <property type="entry name" value="Glyco_hydro_76"/>
</dbReference>
<dbReference type="PROSITE" id="PS51257">
    <property type="entry name" value="PROKAR_LIPOPROTEIN"/>
    <property type="match status" value="1"/>
</dbReference>
<dbReference type="EMBL" id="NFLW01000022">
    <property type="protein sequence ID" value="OUQ67691.1"/>
    <property type="molecule type" value="Genomic_DNA"/>
</dbReference>
<keyword evidence="1" id="KW-0732">Signal</keyword>
<comment type="caution">
    <text evidence="3">The sequence shown here is derived from an EMBL/GenBank/DDBJ whole genome shotgun (WGS) entry which is preliminary data.</text>
</comment>
<dbReference type="GO" id="GO:0005975">
    <property type="term" value="P:carbohydrate metabolic process"/>
    <property type="evidence" value="ECO:0007669"/>
    <property type="project" value="InterPro"/>
</dbReference>
<gene>
    <name evidence="3" type="ORF">B5E52_12025</name>
    <name evidence="2" type="ORF">GA560_10040</name>
</gene>
<dbReference type="Gene3D" id="1.50.10.20">
    <property type="match status" value="1"/>
</dbReference>
<dbReference type="InterPro" id="IPR008928">
    <property type="entry name" value="6-hairpin_glycosidase_sf"/>
</dbReference>
<dbReference type="PANTHER" id="PTHR47791:SF3">
    <property type="entry name" value="MEIOTICALLY UP-REGULATED GENE 191 PROTEIN"/>
    <property type="match status" value="1"/>
</dbReference>
<sequence length="398" mass="45463">MNKNKTIIVFSWMLMAMLFGCSDSDANDNNNSGDQGFTYNDVITAYDSFNENLFQDSRKVYRRDAGGGTSDIAVGWTQATMFDMIMNAYKLTGDNKYLDLMQKHFEGCSNEFTFDWYDYSHWDLNDDMMWWIGSLARAYLLTKDKNYLDISEEGFKRVWYGKPIELYPDRHPRDTGGYDPINGGLYWGWKDDALGKMACINYPTVIAAMELYKATNKSDYLDKAKDVYQWSTTHLFNTTTGAVADSEHPDGVDWTTTVYNQATCMGAAAMLYLETKDQTYLNHAKAAMDYIIAKKSTANKVLRPEGDPTQDKVADEKGIYNAILAQYIPILINDCGQTQYIEYIERSINLGWKNRDKERNLTNKFLERVPLSTSPLSSYTASGIPALMLTFPNVKDRK</sequence>
<dbReference type="PIRSF" id="PIRSF021505">
    <property type="entry name" value="O_gly_hdrol"/>
    <property type="match status" value="1"/>
</dbReference>
<accession>A0A1Y4VC90</accession>
<reference evidence="4" key="1">
    <citation type="submission" date="2017-04" db="EMBL/GenBank/DDBJ databases">
        <title>Function of individual gut microbiota members based on whole genome sequencing of pure cultures obtained from chicken caecum.</title>
        <authorList>
            <person name="Medvecky M."/>
            <person name="Cejkova D."/>
            <person name="Polansky O."/>
            <person name="Karasova D."/>
            <person name="Kubasova T."/>
            <person name="Cizek A."/>
            <person name="Rychlik I."/>
        </authorList>
    </citation>
    <scope>NUCLEOTIDE SEQUENCE [LARGE SCALE GENOMIC DNA]</scope>
    <source>
        <strain evidence="4">An109</strain>
    </source>
</reference>
<reference evidence="3" key="2">
    <citation type="journal article" date="2018" name="BMC Genomics">
        <title>Whole genome sequencing and function prediction of 133 gut anaerobes isolated from chicken caecum in pure cultures.</title>
        <authorList>
            <person name="Medvecky M."/>
            <person name="Cejkova D."/>
            <person name="Polansky O."/>
            <person name="Karasova D."/>
            <person name="Kubasova T."/>
            <person name="Cizek A."/>
            <person name="Rychlik I."/>
        </authorList>
    </citation>
    <scope>NUCLEOTIDE SEQUENCE</scope>
    <source>
        <strain evidence="3">An109</strain>
    </source>
</reference>
<keyword evidence="3" id="KW-0378">Hydrolase</keyword>
<dbReference type="Proteomes" id="UP000474077">
    <property type="component" value="Unassembled WGS sequence"/>
</dbReference>
<evidence type="ECO:0000313" key="4">
    <source>
        <dbReference type="Proteomes" id="UP000196036"/>
    </source>
</evidence>
<dbReference type="Proteomes" id="UP000196036">
    <property type="component" value="Unassembled WGS sequence"/>
</dbReference>
<dbReference type="SUPFAM" id="SSF48208">
    <property type="entry name" value="Six-hairpin glycosidases"/>
    <property type="match status" value="1"/>
</dbReference>
<evidence type="ECO:0000313" key="2">
    <source>
        <dbReference type="EMBL" id="KAB6083330.1"/>
    </source>
</evidence>